<sequence>MFTTPPGTTSIVALGPDWLDPQKILDALGPYALVGVLVIVFVECGLLLGFFLPGDSLLFTAGLLIATGFIDTPLWLACLLIVISACTGNLVGYGIGYRAGPAIFNRENSRLFKREYVDKTHEFFERFGARAIVLARFVPIVRTFITVMAGVGRMDVRRYAIYTTLGGVMWGAGVTVCGYFLGQIAFFRQNIEAILVAIVLVSVIPIGVELLRTRLQLRKERARTASPTTASVHDRR</sequence>
<keyword evidence="3 7" id="KW-1003">Cell membrane</keyword>
<accession>A0A3D9V301</accession>
<keyword evidence="4 7" id="KW-0812">Transmembrane</keyword>
<dbReference type="InterPro" id="IPR032818">
    <property type="entry name" value="DedA-like"/>
</dbReference>
<dbReference type="Proteomes" id="UP000256485">
    <property type="component" value="Unassembled WGS sequence"/>
</dbReference>
<evidence type="ECO:0000313" key="10">
    <source>
        <dbReference type="Proteomes" id="UP000256485"/>
    </source>
</evidence>
<feature type="transmembrane region" description="Helical" evidence="7">
    <location>
        <begin position="28"/>
        <end position="50"/>
    </location>
</feature>
<feature type="transmembrane region" description="Helical" evidence="7">
    <location>
        <begin position="193"/>
        <end position="211"/>
    </location>
</feature>
<keyword evidence="6 7" id="KW-0472">Membrane</keyword>
<dbReference type="GO" id="GO:0005886">
    <property type="term" value="C:plasma membrane"/>
    <property type="evidence" value="ECO:0007669"/>
    <property type="project" value="UniProtKB-SubCell"/>
</dbReference>
<feature type="domain" description="VTT" evidence="8">
    <location>
        <begin position="52"/>
        <end position="179"/>
    </location>
</feature>
<dbReference type="InterPro" id="IPR032816">
    <property type="entry name" value="VTT_dom"/>
</dbReference>
<evidence type="ECO:0000256" key="5">
    <source>
        <dbReference type="ARBA" id="ARBA00022989"/>
    </source>
</evidence>
<dbReference type="Pfam" id="PF09335">
    <property type="entry name" value="VTT_dom"/>
    <property type="match status" value="1"/>
</dbReference>
<organism evidence="9 10">
    <name type="scientific">Thermasporomyces composti</name>
    <dbReference type="NCBI Taxonomy" id="696763"/>
    <lineage>
        <taxon>Bacteria</taxon>
        <taxon>Bacillati</taxon>
        <taxon>Actinomycetota</taxon>
        <taxon>Actinomycetes</taxon>
        <taxon>Propionibacteriales</taxon>
        <taxon>Nocardioidaceae</taxon>
        <taxon>Thermasporomyces</taxon>
    </lineage>
</organism>
<evidence type="ECO:0000256" key="4">
    <source>
        <dbReference type="ARBA" id="ARBA00022692"/>
    </source>
</evidence>
<dbReference type="OrthoDB" id="9813426at2"/>
<evidence type="ECO:0000256" key="6">
    <source>
        <dbReference type="ARBA" id="ARBA00023136"/>
    </source>
</evidence>
<protein>
    <submittedName>
        <fullName evidence="9">Membrane-associated protein</fullName>
    </submittedName>
</protein>
<name>A0A3D9V301_THECX</name>
<gene>
    <name evidence="9" type="ORF">DFJ64_1496</name>
</gene>
<keyword evidence="5 7" id="KW-1133">Transmembrane helix</keyword>
<evidence type="ECO:0000256" key="2">
    <source>
        <dbReference type="ARBA" id="ARBA00010792"/>
    </source>
</evidence>
<comment type="caution">
    <text evidence="7">Lacks conserved residue(s) required for the propagation of feature annotation.</text>
</comment>
<dbReference type="PANTHER" id="PTHR30353">
    <property type="entry name" value="INNER MEMBRANE PROTEIN DEDA-RELATED"/>
    <property type="match status" value="1"/>
</dbReference>
<evidence type="ECO:0000256" key="7">
    <source>
        <dbReference type="RuleBase" id="RU367016"/>
    </source>
</evidence>
<comment type="caution">
    <text evidence="9">The sequence shown here is derived from an EMBL/GenBank/DDBJ whole genome shotgun (WGS) entry which is preliminary data.</text>
</comment>
<comment type="similarity">
    <text evidence="2 7">Belongs to the DedA family.</text>
</comment>
<proteinExistence type="inferred from homology"/>
<dbReference type="RefSeq" id="WP_115849782.1">
    <property type="nucleotide sequence ID" value="NZ_QTUC01000001.1"/>
</dbReference>
<feature type="transmembrane region" description="Helical" evidence="7">
    <location>
        <begin position="159"/>
        <end position="181"/>
    </location>
</feature>
<keyword evidence="10" id="KW-1185">Reference proteome</keyword>
<dbReference type="PANTHER" id="PTHR30353:SF0">
    <property type="entry name" value="TRANSMEMBRANE PROTEIN"/>
    <property type="match status" value="1"/>
</dbReference>
<evidence type="ECO:0000256" key="3">
    <source>
        <dbReference type="ARBA" id="ARBA00022475"/>
    </source>
</evidence>
<dbReference type="AlphaFoldDB" id="A0A3D9V301"/>
<evidence type="ECO:0000259" key="8">
    <source>
        <dbReference type="Pfam" id="PF09335"/>
    </source>
</evidence>
<dbReference type="EMBL" id="QTUC01000001">
    <property type="protein sequence ID" value="REF36098.1"/>
    <property type="molecule type" value="Genomic_DNA"/>
</dbReference>
<comment type="subcellular location">
    <subcellularLocation>
        <location evidence="1 7">Cell membrane</location>
        <topology evidence="1 7">Multi-pass membrane protein</topology>
    </subcellularLocation>
</comment>
<evidence type="ECO:0000313" key="9">
    <source>
        <dbReference type="EMBL" id="REF36098.1"/>
    </source>
</evidence>
<evidence type="ECO:0000256" key="1">
    <source>
        <dbReference type="ARBA" id="ARBA00004651"/>
    </source>
</evidence>
<reference evidence="9 10" key="1">
    <citation type="submission" date="2018-08" db="EMBL/GenBank/DDBJ databases">
        <title>Sequencing the genomes of 1000 actinobacteria strains.</title>
        <authorList>
            <person name="Klenk H.-P."/>
        </authorList>
    </citation>
    <scope>NUCLEOTIDE SEQUENCE [LARGE SCALE GENOMIC DNA]</scope>
    <source>
        <strain evidence="9 10">DSM 22891</strain>
    </source>
</reference>